<gene>
    <name evidence="1" type="ORF">K444DRAFT_213547</name>
</gene>
<dbReference type="GeneID" id="36579184"/>
<dbReference type="Proteomes" id="UP000235371">
    <property type="component" value="Unassembled WGS sequence"/>
</dbReference>
<accession>A0A2J6TPZ3</accession>
<dbReference type="InParanoid" id="A0A2J6TPZ3"/>
<keyword evidence="2" id="KW-1185">Reference proteome</keyword>
<sequence>MSQIAWEAHVSGGVWPANPIEQAWHSNHGVCKKWGRPASGRRDISFLDVILEIRETRCRKLRNCFPAIRASLIKVLLSTFTSQLSVDRCTYEHAAACIGSRAAGPLLVRAEEPEVGDSKGTTAKHCILAAGEAQWRWRFGRRPDAGGVKILGRRREWWNDMPRPDDGAGGAQTPADKRCILVV</sequence>
<proteinExistence type="predicted"/>
<protein>
    <submittedName>
        <fullName evidence="1">Uncharacterized protein</fullName>
    </submittedName>
</protein>
<dbReference type="EMBL" id="KZ613747">
    <property type="protein sequence ID" value="PMD65096.1"/>
    <property type="molecule type" value="Genomic_DNA"/>
</dbReference>
<dbReference type="RefSeq" id="XP_024742000.1">
    <property type="nucleotide sequence ID" value="XM_024871102.1"/>
</dbReference>
<organism evidence="1 2">
    <name type="scientific">Hyaloscypha bicolor E</name>
    <dbReference type="NCBI Taxonomy" id="1095630"/>
    <lineage>
        <taxon>Eukaryota</taxon>
        <taxon>Fungi</taxon>
        <taxon>Dikarya</taxon>
        <taxon>Ascomycota</taxon>
        <taxon>Pezizomycotina</taxon>
        <taxon>Leotiomycetes</taxon>
        <taxon>Helotiales</taxon>
        <taxon>Hyaloscyphaceae</taxon>
        <taxon>Hyaloscypha</taxon>
        <taxon>Hyaloscypha bicolor</taxon>
    </lineage>
</organism>
<reference evidence="1 2" key="1">
    <citation type="submission" date="2016-04" db="EMBL/GenBank/DDBJ databases">
        <title>A degradative enzymes factory behind the ericoid mycorrhizal symbiosis.</title>
        <authorList>
            <consortium name="DOE Joint Genome Institute"/>
            <person name="Martino E."/>
            <person name="Morin E."/>
            <person name="Grelet G."/>
            <person name="Kuo A."/>
            <person name="Kohler A."/>
            <person name="Daghino S."/>
            <person name="Barry K."/>
            <person name="Choi C."/>
            <person name="Cichocki N."/>
            <person name="Clum A."/>
            <person name="Copeland A."/>
            <person name="Hainaut M."/>
            <person name="Haridas S."/>
            <person name="Labutti K."/>
            <person name="Lindquist E."/>
            <person name="Lipzen A."/>
            <person name="Khouja H.-R."/>
            <person name="Murat C."/>
            <person name="Ohm R."/>
            <person name="Olson A."/>
            <person name="Spatafora J."/>
            <person name="Veneault-Fourrey C."/>
            <person name="Henrissat B."/>
            <person name="Grigoriev I."/>
            <person name="Martin F."/>
            <person name="Perotto S."/>
        </authorList>
    </citation>
    <scope>NUCLEOTIDE SEQUENCE [LARGE SCALE GENOMIC DNA]</scope>
    <source>
        <strain evidence="1 2">E</strain>
    </source>
</reference>
<dbReference type="AlphaFoldDB" id="A0A2J6TPZ3"/>
<evidence type="ECO:0000313" key="2">
    <source>
        <dbReference type="Proteomes" id="UP000235371"/>
    </source>
</evidence>
<evidence type="ECO:0000313" key="1">
    <source>
        <dbReference type="EMBL" id="PMD65096.1"/>
    </source>
</evidence>
<name>A0A2J6TPZ3_9HELO</name>